<dbReference type="Proteomes" id="UP000095762">
    <property type="component" value="Unassembled WGS sequence"/>
</dbReference>
<name>A0A174PRS0_9FIRM</name>
<accession>A0A174PRS0</accession>
<reference evidence="1 2" key="1">
    <citation type="submission" date="2015-09" db="EMBL/GenBank/DDBJ databases">
        <authorList>
            <consortium name="Pathogen Informatics"/>
        </authorList>
    </citation>
    <scope>NUCLEOTIDE SEQUENCE [LARGE SCALE GENOMIC DNA]</scope>
    <source>
        <strain evidence="1 2">2789STDY5834957</strain>
    </source>
</reference>
<dbReference type="AlphaFoldDB" id="A0A174PRS0"/>
<gene>
    <name evidence="1" type="ORF">ERS852569_00176</name>
</gene>
<proteinExistence type="predicted"/>
<organism evidence="1 2">
    <name type="scientific">Blautia obeum</name>
    <dbReference type="NCBI Taxonomy" id="40520"/>
    <lineage>
        <taxon>Bacteria</taxon>
        <taxon>Bacillati</taxon>
        <taxon>Bacillota</taxon>
        <taxon>Clostridia</taxon>
        <taxon>Lachnospirales</taxon>
        <taxon>Lachnospiraceae</taxon>
        <taxon>Blautia</taxon>
    </lineage>
</organism>
<evidence type="ECO:0000313" key="1">
    <source>
        <dbReference type="EMBL" id="CUP61348.1"/>
    </source>
</evidence>
<dbReference type="EMBL" id="CZBP01000001">
    <property type="protein sequence ID" value="CUP61348.1"/>
    <property type="molecule type" value="Genomic_DNA"/>
</dbReference>
<sequence length="51" mass="6160">MRDKDFPYENLAYYGYDTIKKKRKEGLFISFSEQYTTKEDQKCSSFFVGKK</sequence>
<evidence type="ECO:0000313" key="2">
    <source>
        <dbReference type="Proteomes" id="UP000095762"/>
    </source>
</evidence>
<protein>
    <submittedName>
        <fullName evidence="1">Uncharacterized protein</fullName>
    </submittedName>
</protein>